<dbReference type="EMBL" id="BAAAVI010000092">
    <property type="protein sequence ID" value="GAA2907758.1"/>
    <property type="molecule type" value="Genomic_DNA"/>
</dbReference>
<sequence length="60" mass="6581">MTVITANMTTTNTTAETAVMTTISAVLRPRRGDGTCEAMVSLVRPKMSRILLWINNGRAR</sequence>
<reference evidence="2" key="1">
    <citation type="journal article" date="2019" name="Int. J. Syst. Evol. Microbiol.">
        <title>The Global Catalogue of Microorganisms (GCM) 10K type strain sequencing project: providing services to taxonomists for standard genome sequencing and annotation.</title>
        <authorList>
            <consortium name="The Broad Institute Genomics Platform"/>
            <consortium name="The Broad Institute Genome Sequencing Center for Infectious Disease"/>
            <person name="Wu L."/>
            <person name="Ma J."/>
        </authorList>
    </citation>
    <scope>NUCLEOTIDE SEQUENCE [LARGE SCALE GENOMIC DNA]</scope>
    <source>
        <strain evidence="2">JCM 6242</strain>
    </source>
</reference>
<organism evidence="1 2">
    <name type="scientific">Streptosporangium fragile</name>
    <dbReference type="NCBI Taxonomy" id="46186"/>
    <lineage>
        <taxon>Bacteria</taxon>
        <taxon>Bacillati</taxon>
        <taxon>Actinomycetota</taxon>
        <taxon>Actinomycetes</taxon>
        <taxon>Streptosporangiales</taxon>
        <taxon>Streptosporangiaceae</taxon>
        <taxon>Streptosporangium</taxon>
    </lineage>
</organism>
<comment type="caution">
    <text evidence="1">The sequence shown here is derived from an EMBL/GenBank/DDBJ whole genome shotgun (WGS) entry which is preliminary data.</text>
</comment>
<gene>
    <name evidence="1" type="ORF">GCM10010517_74190</name>
</gene>
<evidence type="ECO:0000313" key="2">
    <source>
        <dbReference type="Proteomes" id="UP001500831"/>
    </source>
</evidence>
<evidence type="ECO:0000313" key="1">
    <source>
        <dbReference type="EMBL" id="GAA2907758.1"/>
    </source>
</evidence>
<keyword evidence="2" id="KW-1185">Reference proteome</keyword>
<protein>
    <submittedName>
        <fullName evidence="1">Uncharacterized protein</fullName>
    </submittedName>
</protein>
<accession>A0ABP6ISE2</accession>
<dbReference type="Proteomes" id="UP001500831">
    <property type="component" value="Unassembled WGS sequence"/>
</dbReference>
<proteinExistence type="predicted"/>
<name>A0ABP6ISE2_9ACTN</name>